<protein>
    <submittedName>
        <fullName evidence="1">Uncharacterized protein</fullName>
    </submittedName>
</protein>
<keyword evidence="2" id="KW-1185">Reference proteome</keyword>
<sequence length="101" mass="11531">MSGITLLRQPVDDDHIEEIYLLGMIYISRGPHQCDEVPDDGEYTGVIDRAKELLRAIDVVHRLTTNNIIIQCEDPRYPVKGALAIGHEKDEDRERYCTNGH</sequence>
<dbReference type="Proteomes" id="UP000235145">
    <property type="component" value="Unassembled WGS sequence"/>
</dbReference>
<reference evidence="1 2" key="1">
    <citation type="journal article" date="2017" name="Nat. Commun.">
        <title>Genome assembly with in vitro proximity ligation data and whole-genome triplication in lettuce.</title>
        <authorList>
            <person name="Reyes-Chin-Wo S."/>
            <person name="Wang Z."/>
            <person name="Yang X."/>
            <person name="Kozik A."/>
            <person name="Arikit S."/>
            <person name="Song C."/>
            <person name="Xia L."/>
            <person name="Froenicke L."/>
            <person name="Lavelle D.O."/>
            <person name="Truco M.J."/>
            <person name="Xia R."/>
            <person name="Zhu S."/>
            <person name="Xu C."/>
            <person name="Xu H."/>
            <person name="Xu X."/>
            <person name="Cox K."/>
            <person name="Korf I."/>
            <person name="Meyers B.C."/>
            <person name="Michelmore R.W."/>
        </authorList>
    </citation>
    <scope>NUCLEOTIDE SEQUENCE [LARGE SCALE GENOMIC DNA]</scope>
    <source>
        <strain evidence="2">cv. Salinas</strain>
        <tissue evidence="1">Seedlings</tissue>
    </source>
</reference>
<gene>
    <name evidence="1" type="ORF">LSAT_V11C500243040</name>
</gene>
<name>A0A9R1XHN6_LACSA</name>
<proteinExistence type="predicted"/>
<dbReference type="EMBL" id="NBSK02000005">
    <property type="protein sequence ID" value="KAJ0208247.1"/>
    <property type="molecule type" value="Genomic_DNA"/>
</dbReference>
<evidence type="ECO:0000313" key="2">
    <source>
        <dbReference type="Proteomes" id="UP000235145"/>
    </source>
</evidence>
<organism evidence="1 2">
    <name type="scientific">Lactuca sativa</name>
    <name type="common">Garden lettuce</name>
    <dbReference type="NCBI Taxonomy" id="4236"/>
    <lineage>
        <taxon>Eukaryota</taxon>
        <taxon>Viridiplantae</taxon>
        <taxon>Streptophyta</taxon>
        <taxon>Embryophyta</taxon>
        <taxon>Tracheophyta</taxon>
        <taxon>Spermatophyta</taxon>
        <taxon>Magnoliopsida</taxon>
        <taxon>eudicotyledons</taxon>
        <taxon>Gunneridae</taxon>
        <taxon>Pentapetalae</taxon>
        <taxon>asterids</taxon>
        <taxon>campanulids</taxon>
        <taxon>Asterales</taxon>
        <taxon>Asteraceae</taxon>
        <taxon>Cichorioideae</taxon>
        <taxon>Cichorieae</taxon>
        <taxon>Lactucinae</taxon>
        <taxon>Lactuca</taxon>
    </lineage>
</organism>
<evidence type="ECO:0000313" key="1">
    <source>
        <dbReference type="EMBL" id="KAJ0208247.1"/>
    </source>
</evidence>
<dbReference type="AlphaFoldDB" id="A0A9R1XHN6"/>
<comment type="caution">
    <text evidence="1">The sequence shown here is derived from an EMBL/GenBank/DDBJ whole genome shotgun (WGS) entry which is preliminary data.</text>
</comment>
<accession>A0A9R1XHN6</accession>